<evidence type="ECO:0000313" key="3">
    <source>
        <dbReference type="Proteomes" id="UP001630127"/>
    </source>
</evidence>
<proteinExistence type="predicted"/>
<dbReference type="EMBL" id="JBJUIK010000014">
    <property type="protein sequence ID" value="KAL3504696.1"/>
    <property type="molecule type" value="Genomic_DNA"/>
</dbReference>
<protein>
    <submittedName>
        <fullName evidence="2">Uncharacterized protein</fullName>
    </submittedName>
</protein>
<comment type="caution">
    <text evidence="2">The sequence shown here is derived from an EMBL/GenBank/DDBJ whole genome shotgun (WGS) entry which is preliminary data.</text>
</comment>
<organism evidence="2 3">
    <name type="scientific">Cinchona calisaya</name>
    <dbReference type="NCBI Taxonomy" id="153742"/>
    <lineage>
        <taxon>Eukaryota</taxon>
        <taxon>Viridiplantae</taxon>
        <taxon>Streptophyta</taxon>
        <taxon>Embryophyta</taxon>
        <taxon>Tracheophyta</taxon>
        <taxon>Spermatophyta</taxon>
        <taxon>Magnoliopsida</taxon>
        <taxon>eudicotyledons</taxon>
        <taxon>Gunneridae</taxon>
        <taxon>Pentapetalae</taxon>
        <taxon>asterids</taxon>
        <taxon>lamiids</taxon>
        <taxon>Gentianales</taxon>
        <taxon>Rubiaceae</taxon>
        <taxon>Cinchonoideae</taxon>
        <taxon>Cinchoneae</taxon>
        <taxon>Cinchona</taxon>
    </lineage>
</organism>
<sequence length="103" mass="11002">MSRNPIRINSSRKCERGVSSGGPGEGAASSNYSGSVPCHSLFSEGSNFKSPKSGISLPTSDGSNLEDKDLVRKELTSSKDDETTLDHLANRLEDQSLNSNPIF</sequence>
<feature type="region of interest" description="Disordered" evidence="1">
    <location>
        <begin position="1"/>
        <end position="67"/>
    </location>
</feature>
<dbReference type="AlphaFoldDB" id="A0ABD2YB78"/>
<evidence type="ECO:0000256" key="1">
    <source>
        <dbReference type="SAM" id="MobiDB-lite"/>
    </source>
</evidence>
<accession>A0ABD2YB78</accession>
<feature type="compositionally biased region" description="Polar residues" evidence="1">
    <location>
        <begin position="1"/>
        <end position="11"/>
    </location>
</feature>
<dbReference type="Proteomes" id="UP001630127">
    <property type="component" value="Unassembled WGS sequence"/>
</dbReference>
<name>A0ABD2YB78_9GENT</name>
<evidence type="ECO:0000313" key="2">
    <source>
        <dbReference type="EMBL" id="KAL3504696.1"/>
    </source>
</evidence>
<gene>
    <name evidence="2" type="ORF">ACH5RR_034537</name>
</gene>
<reference evidence="2 3" key="1">
    <citation type="submission" date="2024-11" db="EMBL/GenBank/DDBJ databases">
        <title>A near-complete genome assembly of Cinchona calisaya.</title>
        <authorList>
            <person name="Lian D.C."/>
            <person name="Zhao X.W."/>
            <person name="Wei L."/>
        </authorList>
    </citation>
    <scope>NUCLEOTIDE SEQUENCE [LARGE SCALE GENOMIC DNA]</scope>
    <source>
        <tissue evidence="2">Nenye</tissue>
    </source>
</reference>
<keyword evidence="3" id="KW-1185">Reference proteome</keyword>